<evidence type="ECO:0000256" key="2">
    <source>
        <dbReference type="ARBA" id="ARBA00011881"/>
    </source>
</evidence>
<dbReference type="SMART" id="SM00829">
    <property type="entry name" value="PKS_ER"/>
    <property type="match status" value="1"/>
</dbReference>
<dbReference type="GO" id="GO:0016491">
    <property type="term" value="F:oxidoreductase activity"/>
    <property type="evidence" value="ECO:0007669"/>
    <property type="project" value="InterPro"/>
</dbReference>
<dbReference type="PANTHER" id="PTHR44154">
    <property type="entry name" value="QUINONE OXIDOREDUCTASE"/>
    <property type="match status" value="1"/>
</dbReference>
<dbReference type="CDD" id="cd05289">
    <property type="entry name" value="MDR_like_2"/>
    <property type="match status" value="1"/>
</dbReference>
<dbReference type="InterPro" id="IPR051603">
    <property type="entry name" value="Zinc-ADH_QOR/CCCR"/>
</dbReference>
<accession>A0A7X0RWT2</accession>
<comment type="subunit">
    <text evidence="2">Homotetramer.</text>
</comment>
<evidence type="ECO:0000313" key="8">
    <source>
        <dbReference type="Proteomes" id="UP000547209"/>
    </source>
</evidence>
<organism evidence="7 8">
    <name type="scientific">Cohnella nanjingensis</name>
    <dbReference type="NCBI Taxonomy" id="1387779"/>
    <lineage>
        <taxon>Bacteria</taxon>
        <taxon>Bacillati</taxon>
        <taxon>Bacillota</taxon>
        <taxon>Bacilli</taxon>
        <taxon>Bacillales</taxon>
        <taxon>Paenibacillaceae</taxon>
        <taxon>Cohnella</taxon>
    </lineage>
</organism>
<dbReference type="Pfam" id="PF08240">
    <property type="entry name" value="ADH_N"/>
    <property type="match status" value="1"/>
</dbReference>
<evidence type="ECO:0000256" key="4">
    <source>
        <dbReference type="ARBA" id="ARBA00022857"/>
    </source>
</evidence>
<dbReference type="InterPro" id="IPR036291">
    <property type="entry name" value="NAD(P)-bd_dom_sf"/>
</dbReference>
<dbReference type="Proteomes" id="UP000547209">
    <property type="component" value="Unassembled WGS sequence"/>
</dbReference>
<evidence type="ECO:0000256" key="3">
    <source>
        <dbReference type="ARBA" id="ARBA00022490"/>
    </source>
</evidence>
<dbReference type="GO" id="GO:0005737">
    <property type="term" value="C:cytoplasm"/>
    <property type="evidence" value="ECO:0007669"/>
    <property type="project" value="UniProtKB-SubCell"/>
</dbReference>
<name>A0A7X0RWT2_9BACL</name>
<dbReference type="InterPro" id="IPR013154">
    <property type="entry name" value="ADH-like_N"/>
</dbReference>
<keyword evidence="8" id="KW-1185">Reference proteome</keyword>
<evidence type="ECO:0000256" key="5">
    <source>
        <dbReference type="ARBA" id="ARBA00022884"/>
    </source>
</evidence>
<feature type="domain" description="Enoyl reductase (ER)" evidence="6">
    <location>
        <begin position="10"/>
        <end position="300"/>
    </location>
</feature>
<sequence>MRAAGFDRYGPPDVLELMEVKTPQAGAGEVRVRVKTAGVQPADCSVRKGWMPPGATVTLPHVPGNEFAGVIDQVGPDVAAWKVGAEVLGYRMQYAYAEYVVAPADQIVAKPPGMPWEVAGSLSASGQTAHTAMDELRIGPGDTVLINGAAGGVGTVAVQLAKRLGATVIGTASAANQDYLRSLGAIPVVYGDGLEARVRALAPNGIDSAFDTAGGEGLRAAAAMVRDPNRVGTIAGFDLTEELGIRAIRSQRSGKRLAALADLYERGALRIHVRSIYPLDRAAEAHREVEVGHGQGKVVLRVDDRKD</sequence>
<dbReference type="EMBL" id="JACJVP010000062">
    <property type="protein sequence ID" value="MBB6675122.1"/>
    <property type="molecule type" value="Genomic_DNA"/>
</dbReference>
<dbReference type="InterPro" id="IPR002364">
    <property type="entry name" value="Quin_OxRdtase/zeta-crystal_CS"/>
</dbReference>
<keyword evidence="4" id="KW-0521">NADP</keyword>
<proteinExistence type="predicted"/>
<comment type="subcellular location">
    <subcellularLocation>
        <location evidence="1">Cytoplasm</location>
    </subcellularLocation>
</comment>
<dbReference type="SUPFAM" id="SSF51735">
    <property type="entry name" value="NAD(P)-binding Rossmann-fold domains"/>
    <property type="match status" value="1"/>
</dbReference>
<dbReference type="Gene3D" id="3.90.180.10">
    <property type="entry name" value="Medium-chain alcohol dehydrogenases, catalytic domain"/>
    <property type="match status" value="1"/>
</dbReference>
<dbReference type="InterPro" id="IPR011032">
    <property type="entry name" value="GroES-like_sf"/>
</dbReference>
<reference evidence="7 8" key="1">
    <citation type="submission" date="2020-08" db="EMBL/GenBank/DDBJ databases">
        <title>Cohnella phylogeny.</title>
        <authorList>
            <person name="Dunlap C."/>
        </authorList>
    </citation>
    <scope>NUCLEOTIDE SEQUENCE [LARGE SCALE GENOMIC DNA]</scope>
    <source>
        <strain evidence="7 8">DSM 28246</strain>
    </source>
</reference>
<dbReference type="GO" id="GO:0008270">
    <property type="term" value="F:zinc ion binding"/>
    <property type="evidence" value="ECO:0007669"/>
    <property type="project" value="InterPro"/>
</dbReference>
<dbReference type="Gene3D" id="3.40.50.720">
    <property type="entry name" value="NAD(P)-binding Rossmann-like Domain"/>
    <property type="match status" value="1"/>
</dbReference>
<comment type="caution">
    <text evidence="7">The sequence shown here is derived from an EMBL/GenBank/DDBJ whole genome shotgun (WGS) entry which is preliminary data.</text>
</comment>
<keyword evidence="3" id="KW-0963">Cytoplasm</keyword>
<keyword evidence="5" id="KW-0694">RNA-binding</keyword>
<evidence type="ECO:0000313" key="7">
    <source>
        <dbReference type="EMBL" id="MBB6675122.1"/>
    </source>
</evidence>
<dbReference type="SUPFAM" id="SSF50129">
    <property type="entry name" value="GroES-like"/>
    <property type="match status" value="1"/>
</dbReference>
<dbReference type="AlphaFoldDB" id="A0A7X0RWT2"/>
<gene>
    <name evidence="7" type="ORF">H7C19_31120</name>
</gene>
<protein>
    <submittedName>
        <fullName evidence="7">NADP-dependent oxidoreductase</fullName>
    </submittedName>
</protein>
<dbReference type="InterPro" id="IPR020843">
    <property type="entry name" value="ER"/>
</dbReference>
<dbReference type="Pfam" id="PF13602">
    <property type="entry name" value="ADH_zinc_N_2"/>
    <property type="match status" value="1"/>
</dbReference>
<dbReference type="RefSeq" id="WP_185672976.1">
    <property type="nucleotide sequence ID" value="NZ_JACJVP010000062.1"/>
</dbReference>
<evidence type="ECO:0000256" key="1">
    <source>
        <dbReference type="ARBA" id="ARBA00004496"/>
    </source>
</evidence>
<dbReference type="PROSITE" id="PS01162">
    <property type="entry name" value="QOR_ZETA_CRYSTAL"/>
    <property type="match status" value="1"/>
</dbReference>
<dbReference type="GO" id="GO:0003723">
    <property type="term" value="F:RNA binding"/>
    <property type="evidence" value="ECO:0007669"/>
    <property type="project" value="UniProtKB-KW"/>
</dbReference>
<evidence type="ECO:0000259" key="6">
    <source>
        <dbReference type="SMART" id="SM00829"/>
    </source>
</evidence>
<dbReference type="PANTHER" id="PTHR44154:SF1">
    <property type="entry name" value="QUINONE OXIDOREDUCTASE"/>
    <property type="match status" value="1"/>
</dbReference>